<dbReference type="Proteomes" id="UP000060630">
    <property type="component" value="Unassembled WGS sequence"/>
</dbReference>
<proteinExistence type="predicted"/>
<organism evidence="2 3">
    <name type="scientific">Burkholderia ubonensis</name>
    <dbReference type="NCBI Taxonomy" id="101571"/>
    <lineage>
        <taxon>Bacteria</taxon>
        <taxon>Pseudomonadati</taxon>
        <taxon>Pseudomonadota</taxon>
        <taxon>Betaproteobacteria</taxon>
        <taxon>Burkholderiales</taxon>
        <taxon>Burkholderiaceae</taxon>
        <taxon>Burkholderia</taxon>
        <taxon>Burkholderia cepacia complex</taxon>
    </lineage>
</organism>
<name>A0A106QBD4_9BURK</name>
<gene>
    <name evidence="2" type="ORF">WL29_21190</name>
</gene>
<keyword evidence="1" id="KW-1133">Transmembrane helix</keyword>
<reference evidence="2 3" key="1">
    <citation type="submission" date="2015-11" db="EMBL/GenBank/DDBJ databases">
        <title>Expanding the genomic diversity of Burkholderia species for the development of highly accurate diagnostics.</title>
        <authorList>
            <person name="Sahl J."/>
            <person name="Keim P."/>
            <person name="Wagner D."/>
        </authorList>
    </citation>
    <scope>NUCLEOTIDE SEQUENCE [LARGE SCALE GENOMIC DNA]</scope>
    <source>
        <strain evidence="2 3">MSMB2087WGS</strain>
    </source>
</reference>
<keyword evidence="1" id="KW-0812">Transmembrane</keyword>
<sequence length="210" mass="22325">MTELHTSQPEGAPQETEAIVPQQSSLKTRLAGVLAHPKTPLWAGAVVLAIAGAAVLYLKGPSMSMSPFGRPAIVTFDPVRFTNAQRAAASIMAVSPSADTALALTQVAKQAEAVIRQEAHGAVVVVKQAVVAPEGIPDITDAVLERFGLPTNVPTITTKVEDESLESIAPTDNAFSQGKLREDYRLELETKRARLAEQQARQDGQTNILP</sequence>
<comment type="caution">
    <text evidence="2">The sequence shown here is derived from an EMBL/GenBank/DDBJ whole genome shotgun (WGS) entry which is preliminary data.</text>
</comment>
<protein>
    <submittedName>
        <fullName evidence="2">Uncharacterized protein</fullName>
    </submittedName>
</protein>
<evidence type="ECO:0000313" key="2">
    <source>
        <dbReference type="EMBL" id="KWA83884.1"/>
    </source>
</evidence>
<evidence type="ECO:0000313" key="3">
    <source>
        <dbReference type="Proteomes" id="UP000060630"/>
    </source>
</evidence>
<dbReference type="AlphaFoldDB" id="A0A106QBD4"/>
<accession>A0A106QBD4</accession>
<feature type="transmembrane region" description="Helical" evidence="1">
    <location>
        <begin position="41"/>
        <end position="58"/>
    </location>
</feature>
<evidence type="ECO:0000256" key="1">
    <source>
        <dbReference type="SAM" id="Phobius"/>
    </source>
</evidence>
<dbReference type="EMBL" id="LPHD01000049">
    <property type="protein sequence ID" value="KWA83884.1"/>
    <property type="molecule type" value="Genomic_DNA"/>
</dbReference>
<dbReference type="RefSeq" id="WP_060192149.1">
    <property type="nucleotide sequence ID" value="NZ_LPHD01000049.1"/>
</dbReference>
<keyword evidence="1" id="KW-0472">Membrane</keyword>